<accession>A0A8E2F147</accession>
<dbReference type="Gene3D" id="2.160.20.80">
    <property type="entry name" value="E3 ubiquitin-protein ligase SopA"/>
    <property type="match status" value="1"/>
</dbReference>
<proteinExistence type="predicted"/>
<feature type="region of interest" description="Disordered" evidence="1">
    <location>
        <begin position="290"/>
        <end position="348"/>
    </location>
</feature>
<evidence type="ECO:0000313" key="2">
    <source>
        <dbReference type="EMBL" id="OCL08541.1"/>
    </source>
</evidence>
<reference evidence="2 3" key="1">
    <citation type="journal article" date="2016" name="Nat. Commun.">
        <title>Ectomycorrhizal ecology is imprinted in the genome of the dominant symbiotic fungus Cenococcum geophilum.</title>
        <authorList>
            <consortium name="DOE Joint Genome Institute"/>
            <person name="Peter M."/>
            <person name="Kohler A."/>
            <person name="Ohm R.A."/>
            <person name="Kuo A."/>
            <person name="Krutzmann J."/>
            <person name="Morin E."/>
            <person name="Arend M."/>
            <person name="Barry K.W."/>
            <person name="Binder M."/>
            <person name="Choi C."/>
            <person name="Clum A."/>
            <person name="Copeland A."/>
            <person name="Grisel N."/>
            <person name="Haridas S."/>
            <person name="Kipfer T."/>
            <person name="LaButti K."/>
            <person name="Lindquist E."/>
            <person name="Lipzen A."/>
            <person name="Maire R."/>
            <person name="Meier B."/>
            <person name="Mihaltcheva S."/>
            <person name="Molinier V."/>
            <person name="Murat C."/>
            <person name="Poggeler S."/>
            <person name="Quandt C.A."/>
            <person name="Sperisen C."/>
            <person name="Tritt A."/>
            <person name="Tisserant E."/>
            <person name="Crous P.W."/>
            <person name="Henrissat B."/>
            <person name="Nehls U."/>
            <person name="Egli S."/>
            <person name="Spatafora J.W."/>
            <person name="Grigoriev I.V."/>
            <person name="Martin F.M."/>
        </authorList>
    </citation>
    <scope>NUCLEOTIDE SEQUENCE [LARGE SCALE GENOMIC DNA]</scope>
    <source>
        <strain evidence="2 3">CBS 207.34</strain>
    </source>
</reference>
<evidence type="ECO:0000313" key="3">
    <source>
        <dbReference type="Proteomes" id="UP000250140"/>
    </source>
</evidence>
<dbReference type="Proteomes" id="UP000250140">
    <property type="component" value="Unassembled WGS sequence"/>
</dbReference>
<protein>
    <submittedName>
        <fullName evidence="2">Uncharacterized protein</fullName>
    </submittedName>
</protein>
<dbReference type="EMBL" id="KV749638">
    <property type="protein sequence ID" value="OCL08541.1"/>
    <property type="molecule type" value="Genomic_DNA"/>
</dbReference>
<evidence type="ECO:0000256" key="1">
    <source>
        <dbReference type="SAM" id="MobiDB-lite"/>
    </source>
</evidence>
<dbReference type="AlphaFoldDB" id="A0A8E2F147"/>
<dbReference type="SUPFAM" id="SSF141571">
    <property type="entry name" value="Pentapeptide repeat-like"/>
    <property type="match status" value="1"/>
</dbReference>
<sequence length="348" mass="38063">MSTIPKAKSSTINALTVVSNGWDSHPRIERSVISNCHFESLTDSTQISRSRLSDTTLIASSAPTPAPAFSSKQGKSQIERSSLSESLVTDCYIDRSAVQNATVIRAHLERSSVDGSEGMVESSRLDRSRVSNCSFSGSSVAERSSASDCTVRDKSYVGRSQLNRCTVEKNTRAERSVLNDCRIEASWMERSRLDGCEVINCRLERTVFKGMRLMNGKWERGSLVGRMGDGEVIAEKLEDWEKRERDREEMERLQQPLVPLPPAPASRDEKATEPDAPAYLRINIAHGSDISPAADIKKEHTVMSPISDAGASSSSVGWSTGLTDSDSQSALDAYDGPRTETPPPPYTG</sequence>
<gene>
    <name evidence="2" type="ORF">AOQ84DRAFT_364031</name>
</gene>
<dbReference type="OrthoDB" id="3927358at2759"/>
<feature type="region of interest" description="Disordered" evidence="1">
    <location>
        <begin position="244"/>
        <end position="272"/>
    </location>
</feature>
<organism evidence="2 3">
    <name type="scientific">Glonium stellatum</name>
    <dbReference type="NCBI Taxonomy" id="574774"/>
    <lineage>
        <taxon>Eukaryota</taxon>
        <taxon>Fungi</taxon>
        <taxon>Dikarya</taxon>
        <taxon>Ascomycota</taxon>
        <taxon>Pezizomycotina</taxon>
        <taxon>Dothideomycetes</taxon>
        <taxon>Pleosporomycetidae</taxon>
        <taxon>Gloniales</taxon>
        <taxon>Gloniaceae</taxon>
        <taxon>Glonium</taxon>
    </lineage>
</organism>
<feature type="compositionally biased region" description="Low complexity" evidence="1">
    <location>
        <begin position="304"/>
        <end position="319"/>
    </location>
</feature>
<keyword evidence="3" id="KW-1185">Reference proteome</keyword>
<name>A0A8E2F147_9PEZI</name>
<feature type="compositionally biased region" description="Polar residues" evidence="1">
    <location>
        <begin position="320"/>
        <end position="330"/>
    </location>
</feature>